<organism evidence="2 3">
    <name type="scientific">Streptacidiphilus jiangxiensis</name>
    <dbReference type="NCBI Taxonomy" id="235985"/>
    <lineage>
        <taxon>Bacteria</taxon>
        <taxon>Bacillati</taxon>
        <taxon>Actinomycetota</taxon>
        <taxon>Actinomycetes</taxon>
        <taxon>Kitasatosporales</taxon>
        <taxon>Streptomycetaceae</taxon>
        <taxon>Streptacidiphilus</taxon>
    </lineage>
</organism>
<evidence type="ECO:0000313" key="3">
    <source>
        <dbReference type="Proteomes" id="UP000183015"/>
    </source>
</evidence>
<dbReference type="Gene3D" id="1.10.260.40">
    <property type="entry name" value="lambda repressor-like DNA-binding domains"/>
    <property type="match status" value="1"/>
</dbReference>
<accession>A0A1H7NWX7</accession>
<keyword evidence="3" id="KW-1185">Reference proteome</keyword>
<dbReference type="OrthoDB" id="4324231at2"/>
<proteinExistence type="predicted"/>
<dbReference type="eggNOG" id="ENOG5031NZX">
    <property type="taxonomic scope" value="Bacteria"/>
</dbReference>
<dbReference type="Proteomes" id="UP000183015">
    <property type="component" value="Unassembled WGS sequence"/>
</dbReference>
<dbReference type="STRING" id="235985.SAMN05414137_107114"/>
<evidence type="ECO:0000259" key="1">
    <source>
        <dbReference type="PROSITE" id="PS50943"/>
    </source>
</evidence>
<dbReference type="CDD" id="cd00093">
    <property type="entry name" value="HTH_XRE"/>
    <property type="match status" value="1"/>
</dbReference>
<protein>
    <recommendedName>
        <fullName evidence="1">HTH cro/C1-type domain-containing protein</fullName>
    </recommendedName>
</protein>
<dbReference type="GO" id="GO:0003677">
    <property type="term" value="F:DNA binding"/>
    <property type="evidence" value="ECO:0007669"/>
    <property type="project" value="InterPro"/>
</dbReference>
<name>A0A1H7NWX7_STRJI</name>
<dbReference type="SUPFAM" id="SSF47413">
    <property type="entry name" value="lambda repressor-like DNA-binding domains"/>
    <property type="match status" value="1"/>
</dbReference>
<dbReference type="PROSITE" id="PS50943">
    <property type="entry name" value="HTH_CROC1"/>
    <property type="match status" value="1"/>
</dbReference>
<evidence type="ECO:0000313" key="2">
    <source>
        <dbReference type="EMBL" id="SEL28083.1"/>
    </source>
</evidence>
<dbReference type="Pfam" id="PF01381">
    <property type="entry name" value="HTH_3"/>
    <property type="match status" value="1"/>
</dbReference>
<reference evidence="3" key="1">
    <citation type="submission" date="2016-10" db="EMBL/GenBank/DDBJ databases">
        <authorList>
            <person name="Varghese N."/>
        </authorList>
    </citation>
    <scope>NUCLEOTIDE SEQUENCE [LARGE SCALE GENOMIC DNA]</scope>
    <source>
        <strain evidence="3">DSM 45096 / BCRC 16803 / CGMCC 4.1857 / CIP 109030 / JCM 12277 / KCTC 19219 / NBRC 100920 / 33214</strain>
    </source>
</reference>
<dbReference type="RefSeq" id="WP_052438307.1">
    <property type="nucleotide sequence ID" value="NZ_BBPN01000003.1"/>
</dbReference>
<dbReference type="InterPro" id="IPR010982">
    <property type="entry name" value="Lambda_DNA-bd_dom_sf"/>
</dbReference>
<feature type="domain" description="HTH cro/C1-type" evidence="1">
    <location>
        <begin position="23"/>
        <end position="67"/>
    </location>
</feature>
<gene>
    <name evidence="2" type="ORF">SAMN05414137_107114</name>
</gene>
<dbReference type="AlphaFoldDB" id="A0A1H7NWX7"/>
<dbReference type="EMBL" id="FOAZ01000007">
    <property type="protein sequence ID" value="SEL28083.1"/>
    <property type="molecule type" value="Genomic_DNA"/>
</dbReference>
<dbReference type="InterPro" id="IPR001387">
    <property type="entry name" value="Cro/C1-type_HTH"/>
</dbReference>
<sequence>MNLGTEETLRLTVAALSHVRGETQADLAAAIGSTQTQVSRRQAGRTAWTLADCDRLANHYGIPVLVLLAGPTAACEAAFATTPGVAPRREGGA</sequence>